<dbReference type="AlphaFoldDB" id="A0A1G1VCP8"/>
<dbReference type="EMBL" id="MHCD01000040">
    <property type="protein sequence ID" value="OGY13190.1"/>
    <property type="molecule type" value="Genomic_DNA"/>
</dbReference>
<dbReference type="Gene3D" id="3.30.200.150">
    <property type="match status" value="1"/>
</dbReference>
<dbReference type="Gene3D" id="3.90.1200.10">
    <property type="match status" value="1"/>
</dbReference>
<accession>A0A1G1VCP8</accession>
<sequence>MNEIPTHISQQWFSPEAKKLKTLAPIYLNLLLKQRGFNINDFHIRALDTGETSACYLLMHSEWPSVIKLKNTGAFAEAETLDTWYSQGVQVPKVLDTGTVRDQANNSDIQFLQLETICNQNNDEIAPLGYEFIDANLSRASELGNLMGKELAKMHSASSAHVFGRFGDIQGPVYPLWNGYLTDLLLQYREYFLSKGITESQLRMLFKRLTKITFPEKGSYIHGDFGIHNILVSQKQGIKVYVIDPDPQIGDPYFDVASILFRLQISKIMYDLNPSNTEIAYQYTKFTNCYQSLIDSYFSHSPEQYDPQRSAIHRAITLLPKMANRERKLEMWIKDKRGDSESYQAEIYAYRLFLLNAIGELT</sequence>
<comment type="caution">
    <text evidence="1">The sequence shown here is derived from an EMBL/GenBank/DDBJ whole genome shotgun (WGS) entry which is preliminary data.</text>
</comment>
<organism evidence="1 2">
    <name type="scientific">Candidatus Blackburnbacteria bacterium RIFCSPLOWO2_01_FULL_41_27</name>
    <dbReference type="NCBI Taxonomy" id="1797520"/>
    <lineage>
        <taxon>Bacteria</taxon>
        <taxon>Candidatus Blackburniibacteriota</taxon>
    </lineage>
</organism>
<dbReference type="InterPro" id="IPR016477">
    <property type="entry name" value="Fructo-/Ketosamine-3-kinase"/>
</dbReference>
<gene>
    <name evidence="1" type="ORF">A3A58_02060</name>
</gene>
<dbReference type="InterPro" id="IPR011009">
    <property type="entry name" value="Kinase-like_dom_sf"/>
</dbReference>
<evidence type="ECO:0008006" key="3">
    <source>
        <dbReference type="Google" id="ProtNLM"/>
    </source>
</evidence>
<evidence type="ECO:0000313" key="1">
    <source>
        <dbReference type="EMBL" id="OGY13190.1"/>
    </source>
</evidence>
<name>A0A1G1VCP8_9BACT</name>
<reference evidence="1 2" key="1">
    <citation type="journal article" date="2016" name="Nat. Commun.">
        <title>Thousands of microbial genomes shed light on interconnected biogeochemical processes in an aquifer system.</title>
        <authorList>
            <person name="Anantharaman K."/>
            <person name="Brown C.T."/>
            <person name="Hug L.A."/>
            <person name="Sharon I."/>
            <person name="Castelle C.J."/>
            <person name="Probst A.J."/>
            <person name="Thomas B.C."/>
            <person name="Singh A."/>
            <person name="Wilkins M.J."/>
            <person name="Karaoz U."/>
            <person name="Brodie E.L."/>
            <person name="Williams K.H."/>
            <person name="Hubbard S.S."/>
            <person name="Banfield J.F."/>
        </authorList>
    </citation>
    <scope>NUCLEOTIDE SEQUENCE [LARGE SCALE GENOMIC DNA]</scope>
</reference>
<dbReference type="Pfam" id="PF03881">
    <property type="entry name" value="Fructosamin_kin"/>
    <property type="match status" value="1"/>
</dbReference>
<dbReference type="SUPFAM" id="SSF56112">
    <property type="entry name" value="Protein kinase-like (PK-like)"/>
    <property type="match status" value="1"/>
</dbReference>
<dbReference type="Proteomes" id="UP000177685">
    <property type="component" value="Unassembled WGS sequence"/>
</dbReference>
<proteinExistence type="predicted"/>
<protein>
    <recommendedName>
        <fullName evidence="3">Aminoglycoside phosphotransferase domain-containing protein</fullName>
    </recommendedName>
</protein>
<evidence type="ECO:0000313" key="2">
    <source>
        <dbReference type="Proteomes" id="UP000177685"/>
    </source>
</evidence>